<feature type="region of interest" description="Disordered" evidence="1">
    <location>
        <begin position="17"/>
        <end position="38"/>
    </location>
</feature>
<dbReference type="KEGG" id="cyn:Cyan7425_5280"/>
<dbReference type="EMBL" id="CP001347">
    <property type="protein sequence ID" value="ACL47903.1"/>
    <property type="molecule type" value="Genomic_DNA"/>
</dbReference>
<evidence type="ECO:0000256" key="1">
    <source>
        <dbReference type="SAM" id="MobiDB-lite"/>
    </source>
</evidence>
<dbReference type="InterPro" id="IPR010985">
    <property type="entry name" value="Ribbon_hlx_hlx"/>
</dbReference>
<dbReference type="AlphaFoldDB" id="B8HZQ5"/>
<evidence type="ECO:0000313" key="2">
    <source>
        <dbReference type="EMBL" id="ACL47903.1"/>
    </source>
</evidence>
<sequence length="99" mass="10995">MSKSRKPLDDALAKEFVYGEHTSSRPTQPEPTSLPISQPESNLMAKLLDGEPKEATIRLTVDLPESMHRKLSLLSARTGKKKAAIVRLLLTEALEEVQE</sequence>
<keyword evidence="2" id="KW-0614">Plasmid</keyword>
<geneLocation type="plasmid" evidence="2">
    <name>pP742503</name>
</geneLocation>
<dbReference type="GO" id="GO:0003677">
    <property type="term" value="F:DNA binding"/>
    <property type="evidence" value="ECO:0007669"/>
    <property type="project" value="UniProtKB-KW"/>
</dbReference>
<protein>
    <submittedName>
        <fullName evidence="2">CopG domain protein DNA-binding domain protein</fullName>
    </submittedName>
</protein>
<dbReference type="GO" id="GO:0006355">
    <property type="term" value="P:regulation of DNA-templated transcription"/>
    <property type="evidence" value="ECO:0007669"/>
    <property type="project" value="InterPro"/>
</dbReference>
<dbReference type="HOGENOM" id="CLU_2060399_0_0_3"/>
<proteinExistence type="predicted"/>
<dbReference type="SUPFAM" id="SSF47598">
    <property type="entry name" value="Ribbon-helix-helix"/>
    <property type="match status" value="1"/>
</dbReference>
<accession>B8HZQ5</accession>
<name>B8HZQ5_CYAP4</name>
<dbReference type="OrthoDB" id="574342at2"/>
<organism evidence="2">
    <name type="scientific">Cyanothece sp. (strain PCC 7425 / ATCC 29141)</name>
    <dbReference type="NCBI Taxonomy" id="395961"/>
    <lineage>
        <taxon>Bacteria</taxon>
        <taxon>Bacillati</taxon>
        <taxon>Cyanobacteriota</taxon>
        <taxon>Cyanophyceae</taxon>
        <taxon>Gomontiellales</taxon>
        <taxon>Cyanothecaceae</taxon>
        <taxon>Cyanothece</taxon>
    </lineage>
</organism>
<feature type="compositionally biased region" description="Polar residues" evidence="1">
    <location>
        <begin position="24"/>
        <end position="38"/>
    </location>
</feature>
<gene>
    <name evidence="2" type="ordered locus">Cyan7425_5280</name>
</gene>
<keyword evidence="2" id="KW-0238">DNA-binding</keyword>
<reference evidence="2" key="1">
    <citation type="submission" date="2009-01" db="EMBL/GenBank/DDBJ databases">
        <title>Complete sequence of plasmid3 Cyanothece sp. PCC 7425.</title>
        <authorList>
            <consortium name="US DOE Joint Genome Institute"/>
            <person name="Lucas S."/>
            <person name="Copeland A."/>
            <person name="Lapidus A."/>
            <person name="Glavina del Rio T."/>
            <person name="Dalin E."/>
            <person name="Tice H."/>
            <person name="Bruce D."/>
            <person name="Goodwin L."/>
            <person name="Pitluck S."/>
            <person name="Sims D."/>
            <person name="Meineke L."/>
            <person name="Brettin T."/>
            <person name="Detter J.C."/>
            <person name="Han C."/>
            <person name="Larimer F."/>
            <person name="Land M."/>
            <person name="Hauser L."/>
            <person name="Kyrpides N."/>
            <person name="Ovchinnikova G."/>
            <person name="Liberton M."/>
            <person name="Stoeckel J."/>
            <person name="Banerjee A."/>
            <person name="Singh A."/>
            <person name="Page L."/>
            <person name="Sato H."/>
            <person name="Zhao L."/>
            <person name="Sherman L."/>
            <person name="Pakrasi H."/>
            <person name="Richardson P."/>
        </authorList>
    </citation>
    <scope>NUCLEOTIDE SEQUENCE</scope>
    <source>
        <strain evidence="2">PCC 7425</strain>
        <plasmid evidence="2">pP742503</plasmid>
    </source>
</reference>